<sequence length="114" mass="13549">MITLKRINIYAFTICFLLYLTCYFRFAGQAILTVTQLISAIILSTTIFSKPKNSLIKKELKNYCLITITNMIILFWFFSFIMWNDFLQVLFVTIIPNLTAVYFFRILIKYEKTQ</sequence>
<evidence type="ECO:0000313" key="2">
    <source>
        <dbReference type="EMBL" id="KFF05321.1"/>
    </source>
</evidence>
<accession>A0A085ZLK7</accession>
<dbReference type="AlphaFoldDB" id="A0A085ZLK7"/>
<dbReference type="STRING" id="362418.IW19_07150"/>
<keyword evidence="1" id="KW-1133">Transmembrane helix</keyword>
<name>A0A085ZLK7_9FLAO</name>
<feature type="transmembrane region" description="Helical" evidence="1">
    <location>
        <begin position="7"/>
        <end position="26"/>
    </location>
</feature>
<keyword evidence="3" id="KW-1185">Reference proteome</keyword>
<dbReference type="EMBL" id="JPRL01000001">
    <property type="protein sequence ID" value="KFF05321.1"/>
    <property type="molecule type" value="Genomic_DNA"/>
</dbReference>
<evidence type="ECO:0000256" key="1">
    <source>
        <dbReference type="SAM" id="Phobius"/>
    </source>
</evidence>
<reference evidence="2 3" key="1">
    <citation type="submission" date="2014-07" db="EMBL/GenBank/DDBJ databases">
        <title>Genome of Flavobacterium reichenbachii LMG 25512.</title>
        <authorList>
            <person name="Stropko S.J."/>
            <person name="Pipes S.E."/>
            <person name="Newman J.D."/>
        </authorList>
    </citation>
    <scope>NUCLEOTIDE SEQUENCE [LARGE SCALE GENOMIC DNA]</scope>
    <source>
        <strain evidence="2 3">LMG 25512</strain>
    </source>
</reference>
<organism evidence="2 3">
    <name type="scientific">Flavobacterium reichenbachii</name>
    <dbReference type="NCBI Taxonomy" id="362418"/>
    <lineage>
        <taxon>Bacteria</taxon>
        <taxon>Pseudomonadati</taxon>
        <taxon>Bacteroidota</taxon>
        <taxon>Flavobacteriia</taxon>
        <taxon>Flavobacteriales</taxon>
        <taxon>Flavobacteriaceae</taxon>
        <taxon>Flavobacterium</taxon>
    </lineage>
</organism>
<gene>
    <name evidence="2" type="ORF">IW19_07150</name>
</gene>
<comment type="caution">
    <text evidence="2">The sequence shown here is derived from an EMBL/GenBank/DDBJ whole genome shotgun (WGS) entry which is preliminary data.</text>
</comment>
<feature type="transmembrane region" description="Helical" evidence="1">
    <location>
        <begin position="89"/>
        <end position="108"/>
    </location>
</feature>
<feature type="transmembrane region" description="Helical" evidence="1">
    <location>
        <begin position="32"/>
        <end position="51"/>
    </location>
</feature>
<keyword evidence="1" id="KW-0812">Transmembrane</keyword>
<dbReference type="Proteomes" id="UP000028715">
    <property type="component" value="Unassembled WGS sequence"/>
</dbReference>
<proteinExistence type="predicted"/>
<protein>
    <submittedName>
        <fullName evidence="2">Uncharacterized protein</fullName>
    </submittedName>
</protein>
<keyword evidence="1" id="KW-0472">Membrane</keyword>
<feature type="transmembrane region" description="Helical" evidence="1">
    <location>
        <begin position="63"/>
        <end position="83"/>
    </location>
</feature>
<evidence type="ECO:0000313" key="3">
    <source>
        <dbReference type="Proteomes" id="UP000028715"/>
    </source>
</evidence>